<keyword evidence="4" id="KW-0067">ATP-binding</keyword>
<sequence length="476" mass="53319">MDDDLPKLLAEFNGKGYVIAPAGYGKTHLIAKAVQAATRRQLVLTHTYAGVNAIRRKMQLLRIPPAQYQIDTIASWALRTCLYFPKTSKWKKDHPAGKDWGKLYGACAVLLNKPFVQRMIKCSYGGVYVDEYQDCSDQQHELVESLAKLLPCRLLGDPMQAIFDFGEPPIDWDVAVYPNYQLLGELKTPWRWKLAQADELGEWLSQARALLAENQKIPLAGQLPNGVRRCSVDLNDFGNKKRLSVFYDHLKNQDSVIAIHAGDQKSKNKTHKLAQSMAGKFSSLEEVEGKDLFRFIKKIDSAKSAGERLRSVIDFCKTCCNAVDGVLTAATKKGQEGKVTKATKCPEILSVANRYLTTASFKDMAILLDLVRSRPEVTTYRRDLFGRMMGVLRVHKGNPSLTLTEAAKRYQHEFRHSGRPIRHNKLIGTTLLVKGLEYDHAIILEAGSMSSKHLYVALTRGAKSITIVTTDNAVPR</sequence>
<evidence type="ECO:0000256" key="1">
    <source>
        <dbReference type="ARBA" id="ARBA00022741"/>
    </source>
</evidence>
<dbReference type="SUPFAM" id="SSF52540">
    <property type="entry name" value="P-loop containing nucleoside triphosphate hydrolases"/>
    <property type="match status" value="1"/>
</dbReference>
<name>A0A158EQK4_CABSO</name>
<dbReference type="AlphaFoldDB" id="A0A158EQK4"/>
<evidence type="ECO:0000313" key="6">
    <source>
        <dbReference type="EMBL" id="SAL09862.1"/>
    </source>
</evidence>
<keyword evidence="3 6" id="KW-0347">Helicase</keyword>
<evidence type="ECO:0000313" key="7">
    <source>
        <dbReference type="Proteomes" id="UP000054893"/>
    </source>
</evidence>
<organism evidence="6 7">
    <name type="scientific">Caballeronia sordidicola</name>
    <name type="common">Burkholderia sordidicola</name>
    <dbReference type="NCBI Taxonomy" id="196367"/>
    <lineage>
        <taxon>Bacteria</taxon>
        <taxon>Pseudomonadati</taxon>
        <taxon>Pseudomonadota</taxon>
        <taxon>Betaproteobacteria</taxon>
        <taxon>Burkholderiales</taxon>
        <taxon>Burkholderiaceae</taxon>
        <taxon>Caballeronia</taxon>
    </lineage>
</organism>
<dbReference type="GO" id="GO:0004386">
    <property type="term" value="F:helicase activity"/>
    <property type="evidence" value="ECO:0007669"/>
    <property type="project" value="UniProtKB-KW"/>
</dbReference>
<keyword evidence="1" id="KW-0547">Nucleotide-binding</keyword>
<dbReference type="EMBL" id="FCOC02000001">
    <property type="protein sequence ID" value="SAL09862.1"/>
    <property type="molecule type" value="Genomic_DNA"/>
</dbReference>
<dbReference type="Gene3D" id="3.40.50.300">
    <property type="entry name" value="P-loop containing nucleotide triphosphate hydrolases"/>
    <property type="match status" value="2"/>
</dbReference>
<evidence type="ECO:0000256" key="4">
    <source>
        <dbReference type="ARBA" id="ARBA00022840"/>
    </source>
</evidence>
<dbReference type="Pfam" id="PF00580">
    <property type="entry name" value="UvrD-helicase"/>
    <property type="match status" value="1"/>
</dbReference>
<gene>
    <name evidence="6" type="ORF">AWB64_00209</name>
</gene>
<dbReference type="Proteomes" id="UP000054893">
    <property type="component" value="Unassembled WGS sequence"/>
</dbReference>
<dbReference type="OrthoDB" id="7211215at2"/>
<protein>
    <submittedName>
        <fullName evidence="6">UvrD/REP helicase</fullName>
    </submittedName>
</protein>
<evidence type="ECO:0000259" key="5">
    <source>
        <dbReference type="Pfam" id="PF00580"/>
    </source>
</evidence>
<dbReference type="InterPro" id="IPR014016">
    <property type="entry name" value="UvrD-like_ATP-bd"/>
</dbReference>
<dbReference type="GO" id="GO:0005524">
    <property type="term" value="F:ATP binding"/>
    <property type="evidence" value="ECO:0007669"/>
    <property type="project" value="UniProtKB-KW"/>
</dbReference>
<dbReference type="GO" id="GO:0016787">
    <property type="term" value="F:hydrolase activity"/>
    <property type="evidence" value="ECO:0007669"/>
    <property type="project" value="UniProtKB-KW"/>
</dbReference>
<feature type="domain" description="UvrD-like helicase ATP-binding" evidence="5">
    <location>
        <begin position="99"/>
        <end position="165"/>
    </location>
</feature>
<evidence type="ECO:0000256" key="2">
    <source>
        <dbReference type="ARBA" id="ARBA00022801"/>
    </source>
</evidence>
<proteinExistence type="predicted"/>
<reference evidence="6 7" key="1">
    <citation type="submission" date="2016-01" db="EMBL/GenBank/DDBJ databases">
        <authorList>
            <person name="Oliw E.H."/>
        </authorList>
    </citation>
    <scope>NUCLEOTIDE SEQUENCE [LARGE SCALE GENOMIC DNA]</scope>
    <source>
        <strain evidence="6">LMG 22029</strain>
    </source>
</reference>
<evidence type="ECO:0000256" key="3">
    <source>
        <dbReference type="ARBA" id="ARBA00022806"/>
    </source>
</evidence>
<dbReference type="RefSeq" id="WP_060816763.1">
    <property type="nucleotide sequence ID" value="NZ_FCOC02000001.1"/>
</dbReference>
<keyword evidence="2" id="KW-0378">Hydrolase</keyword>
<accession>A0A158EQK4</accession>
<dbReference type="InterPro" id="IPR027417">
    <property type="entry name" value="P-loop_NTPase"/>
</dbReference>